<dbReference type="EMBL" id="AP019376">
    <property type="protein sequence ID" value="BBH87226.1"/>
    <property type="molecule type" value="Genomic_DNA"/>
</dbReference>
<proteinExistence type="predicted"/>
<feature type="compositionally biased region" description="Basic and acidic residues" evidence="1">
    <location>
        <begin position="94"/>
        <end position="112"/>
    </location>
</feature>
<accession>A0A455SHK2</accession>
<protein>
    <submittedName>
        <fullName evidence="2">Uncharacterized protein</fullName>
    </submittedName>
</protein>
<feature type="region of interest" description="Disordered" evidence="1">
    <location>
        <begin position="94"/>
        <end position="127"/>
    </location>
</feature>
<evidence type="ECO:0000313" key="2">
    <source>
        <dbReference type="EMBL" id="BBH87226.1"/>
    </source>
</evidence>
<name>A0A455SHK2_9CHLR</name>
<reference evidence="2" key="1">
    <citation type="submission" date="2018-12" db="EMBL/GenBank/DDBJ databases">
        <title>Novel natural products biosynthetic potential of the class Ktedonobacteria.</title>
        <authorList>
            <person name="Zheng Y."/>
            <person name="Saitou A."/>
            <person name="Wang C.M."/>
            <person name="Toyoda A."/>
            <person name="Minakuchi Y."/>
            <person name="Sekiguchi Y."/>
            <person name="Ueda K."/>
            <person name="Takano H."/>
            <person name="Sakai Y."/>
            <person name="Yokota A."/>
            <person name="Yabe S."/>
        </authorList>
    </citation>
    <scope>NUCLEOTIDE SEQUENCE</scope>
    <source>
        <strain evidence="2">COM3</strain>
    </source>
</reference>
<sequence length="216" mass="24043">MQAFKLLNKKLLRGMSWNNARLFLPFHAPVSASRPGSTPQELVFATDMRYTRNDISVSMIHDDPFRGNLVLPLFRAEVSVRRGKRVDRIVTEERGHVEAEKEHTNEGSRKPACDMAPEAAREPQLSELPSSRLRDLKKDLNENGETLRGENLPPLAFGDGDTSLDAKVFKISGADGGNDRPAGLTMEIIHETSKATHPDKGGFNFPIGVRNVRKKC</sequence>
<gene>
    <name evidence="2" type="ORF">KTC_19770</name>
</gene>
<dbReference type="AlphaFoldDB" id="A0A455SHK2"/>
<organism evidence="2">
    <name type="scientific">Thermosporothrix sp. COM3</name>
    <dbReference type="NCBI Taxonomy" id="2490863"/>
    <lineage>
        <taxon>Bacteria</taxon>
        <taxon>Bacillati</taxon>
        <taxon>Chloroflexota</taxon>
        <taxon>Ktedonobacteria</taxon>
        <taxon>Ktedonobacterales</taxon>
        <taxon>Thermosporotrichaceae</taxon>
        <taxon>Thermosporothrix</taxon>
    </lineage>
</organism>
<evidence type="ECO:0000256" key="1">
    <source>
        <dbReference type="SAM" id="MobiDB-lite"/>
    </source>
</evidence>